<dbReference type="GO" id="GO:0009401">
    <property type="term" value="P:phosphoenolpyruvate-dependent sugar phosphotransferase system"/>
    <property type="evidence" value="ECO:0007669"/>
    <property type="project" value="UniProtKB-KW"/>
</dbReference>
<dbReference type="PRINTS" id="PR00107">
    <property type="entry name" value="PHOSPHOCPHPR"/>
</dbReference>
<dbReference type="Pfam" id="PF00381">
    <property type="entry name" value="PTS-HPr"/>
    <property type="match status" value="1"/>
</dbReference>
<dbReference type="PANTHER" id="PTHR33705:SF2">
    <property type="entry name" value="PHOSPHOCARRIER PROTEIN NPR"/>
    <property type="match status" value="1"/>
</dbReference>
<evidence type="ECO:0000313" key="6">
    <source>
        <dbReference type="Proteomes" id="UP000294257"/>
    </source>
</evidence>
<evidence type="ECO:0000259" key="4">
    <source>
        <dbReference type="PROSITE" id="PS51350"/>
    </source>
</evidence>
<evidence type="ECO:0000256" key="3">
    <source>
        <dbReference type="ARBA" id="ARBA00022683"/>
    </source>
</evidence>
<comment type="subcellular location">
    <subcellularLocation>
        <location evidence="1">Cytoplasm</location>
    </subcellularLocation>
</comment>
<dbReference type="RefSeq" id="WP_130344782.1">
    <property type="nucleotide sequence ID" value="NZ_SGWQ01000004.1"/>
</dbReference>
<dbReference type="CDD" id="cd00367">
    <property type="entry name" value="PTS-HPr_like"/>
    <property type="match status" value="1"/>
</dbReference>
<dbReference type="InterPro" id="IPR050399">
    <property type="entry name" value="HPr"/>
</dbReference>
<accession>A0A4Q7KRR6</accession>
<keyword evidence="3" id="KW-0598">Phosphotransferase system</keyword>
<evidence type="ECO:0000256" key="1">
    <source>
        <dbReference type="ARBA" id="ARBA00004496"/>
    </source>
</evidence>
<name>A0A4Q7KRR6_9PSEU</name>
<dbReference type="EMBL" id="SGWQ01000004">
    <property type="protein sequence ID" value="RZS39224.1"/>
    <property type="molecule type" value="Genomic_DNA"/>
</dbReference>
<dbReference type="Proteomes" id="UP000294257">
    <property type="component" value="Unassembled WGS sequence"/>
</dbReference>
<dbReference type="GO" id="GO:0005737">
    <property type="term" value="C:cytoplasm"/>
    <property type="evidence" value="ECO:0007669"/>
    <property type="project" value="UniProtKB-SubCell"/>
</dbReference>
<organism evidence="5 6">
    <name type="scientific">Herbihabitans rhizosphaerae</name>
    <dbReference type="NCBI Taxonomy" id="1872711"/>
    <lineage>
        <taxon>Bacteria</taxon>
        <taxon>Bacillati</taxon>
        <taxon>Actinomycetota</taxon>
        <taxon>Actinomycetes</taxon>
        <taxon>Pseudonocardiales</taxon>
        <taxon>Pseudonocardiaceae</taxon>
        <taxon>Herbihabitans</taxon>
    </lineage>
</organism>
<dbReference type="InterPro" id="IPR000032">
    <property type="entry name" value="HPr-like"/>
</dbReference>
<dbReference type="NCBIfam" id="TIGR01003">
    <property type="entry name" value="PTS_HPr_family"/>
    <property type="match status" value="1"/>
</dbReference>
<dbReference type="PROSITE" id="PS51350">
    <property type="entry name" value="PTS_HPR_DOM"/>
    <property type="match status" value="1"/>
</dbReference>
<gene>
    <name evidence="5" type="ORF">EV193_104440</name>
</gene>
<dbReference type="PANTHER" id="PTHR33705">
    <property type="entry name" value="PHOSPHOCARRIER PROTEIN HPR"/>
    <property type="match status" value="1"/>
</dbReference>
<dbReference type="Gene3D" id="3.30.1340.10">
    <property type="entry name" value="HPr-like"/>
    <property type="match status" value="1"/>
</dbReference>
<evidence type="ECO:0000313" key="5">
    <source>
        <dbReference type="EMBL" id="RZS39224.1"/>
    </source>
</evidence>
<dbReference type="AlphaFoldDB" id="A0A4Q7KRR6"/>
<keyword evidence="2" id="KW-0963">Cytoplasm</keyword>
<comment type="caution">
    <text evidence="5">The sequence shown here is derived from an EMBL/GenBank/DDBJ whole genome shotgun (WGS) entry which is preliminary data.</text>
</comment>
<sequence length="93" mass="9224">MAVREVVVGSRIGLHGRPAATLVRVAAAQRVPVRIAVAGQEPVAASSIIAVLALGARGGDMVTVEADGEGAEAALEAVAAVLARDLDAESADV</sequence>
<dbReference type="InterPro" id="IPR035895">
    <property type="entry name" value="HPr-like_sf"/>
</dbReference>
<keyword evidence="6" id="KW-1185">Reference proteome</keyword>
<reference evidence="5 6" key="1">
    <citation type="submission" date="2019-02" db="EMBL/GenBank/DDBJ databases">
        <title>Genomic Encyclopedia of Type Strains, Phase IV (KMG-IV): sequencing the most valuable type-strain genomes for metagenomic binning, comparative biology and taxonomic classification.</title>
        <authorList>
            <person name="Goeker M."/>
        </authorList>
    </citation>
    <scope>NUCLEOTIDE SEQUENCE [LARGE SCALE GENOMIC DNA]</scope>
    <source>
        <strain evidence="5 6">DSM 101727</strain>
    </source>
</reference>
<protein>
    <submittedName>
        <fullName evidence="5">Phosphocarrier protein</fullName>
    </submittedName>
</protein>
<proteinExistence type="predicted"/>
<dbReference type="SUPFAM" id="SSF55594">
    <property type="entry name" value="HPr-like"/>
    <property type="match status" value="1"/>
</dbReference>
<evidence type="ECO:0000256" key="2">
    <source>
        <dbReference type="ARBA" id="ARBA00022490"/>
    </source>
</evidence>
<feature type="domain" description="HPr" evidence="4">
    <location>
        <begin position="1"/>
        <end position="89"/>
    </location>
</feature>